<dbReference type="Proteomes" id="UP000636709">
    <property type="component" value="Unassembled WGS sequence"/>
</dbReference>
<gene>
    <name evidence="1" type="ORF">HU200_044742</name>
</gene>
<evidence type="ECO:0000313" key="2">
    <source>
        <dbReference type="Proteomes" id="UP000636709"/>
    </source>
</evidence>
<protein>
    <submittedName>
        <fullName evidence="1">Uncharacterized protein</fullName>
    </submittedName>
</protein>
<reference evidence="1" key="1">
    <citation type="submission" date="2020-07" db="EMBL/GenBank/DDBJ databases">
        <title>Genome sequence and genetic diversity analysis of an under-domesticated orphan crop, white fonio (Digitaria exilis).</title>
        <authorList>
            <person name="Bennetzen J.L."/>
            <person name="Chen S."/>
            <person name="Ma X."/>
            <person name="Wang X."/>
            <person name="Yssel A.E.J."/>
            <person name="Chaluvadi S.R."/>
            <person name="Johnson M."/>
            <person name="Gangashetty P."/>
            <person name="Hamidou F."/>
            <person name="Sanogo M.D."/>
            <person name="Zwaenepoel A."/>
            <person name="Wallace J."/>
            <person name="Van De Peer Y."/>
            <person name="Van Deynze A."/>
        </authorList>
    </citation>
    <scope>NUCLEOTIDE SEQUENCE</scope>
    <source>
        <tissue evidence="1">Leaves</tissue>
    </source>
</reference>
<name>A0A835AYW4_9POAL</name>
<proteinExistence type="predicted"/>
<organism evidence="1 2">
    <name type="scientific">Digitaria exilis</name>
    <dbReference type="NCBI Taxonomy" id="1010633"/>
    <lineage>
        <taxon>Eukaryota</taxon>
        <taxon>Viridiplantae</taxon>
        <taxon>Streptophyta</taxon>
        <taxon>Embryophyta</taxon>
        <taxon>Tracheophyta</taxon>
        <taxon>Spermatophyta</taxon>
        <taxon>Magnoliopsida</taxon>
        <taxon>Liliopsida</taxon>
        <taxon>Poales</taxon>
        <taxon>Poaceae</taxon>
        <taxon>PACMAD clade</taxon>
        <taxon>Panicoideae</taxon>
        <taxon>Panicodae</taxon>
        <taxon>Paniceae</taxon>
        <taxon>Anthephorinae</taxon>
        <taxon>Digitaria</taxon>
    </lineage>
</organism>
<accession>A0A835AYW4</accession>
<keyword evidence="2" id="KW-1185">Reference proteome</keyword>
<sequence>MIVHARQAFGSCIFREVLILACRAIWEQLNGVIFDNVNHSLAAWRVFFRREFSLVTLRAKANVKDLINSWSSHLM</sequence>
<comment type="caution">
    <text evidence="1">The sequence shown here is derived from an EMBL/GenBank/DDBJ whole genome shotgun (WGS) entry which is preliminary data.</text>
</comment>
<dbReference type="AlphaFoldDB" id="A0A835AYW4"/>
<dbReference type="EMBL" id="JACEFO010002102">
    <property type="protein sequence ID" value="KAF8683807.1"/>
    <property type="molecule type" value="Genomic_DNA"/>
</dbReference>
<evidence type="ECO:0000313" key="1">
    <source>
        <dbReference type="EMBL" id="KAF8683807.1"/>
    </source>
</evidence>
<dbReference type="OrthoDB" id="675438at2759"/>